<dbReference type="InterPro" id="IPR020084">
    <property type="entry name" value="NUDIX_hydrolase_CS"/>
</dbReference>
<reference evidence="6" key="1">
    <citation type="submission" date="2017-12" db="EMBL/GenBank/DDBJ databases">
        <title>Whole genome sequencing of Acidipropionibacterium jensenii strains JS279 and JS280.</title>
        <authorList>
            <person name="Deptula P."/>
            <person name="Laine P."/>
            <person name="Smolander O.-P."/>
            <person name="Paulin L."/>
            <person name="Auvinen P."/>
            <person name="Varmanen P."/>
        </authorList>
    </citation>
    <scope>NUCLEOTIDE SEQUENCE [LARGE SCALE GENOMIC DNA]</scope>
    <source>
        <strain evidence="6">JS280</strain>
    </source>
</reference>
<sequence>MRIDPPAPGAPRRPHGPRDSGDAWVVTDSGEKFWGVYGAAGLLAVDPQRGVLLQHRVGWSHFGGTWSIPGGARHKGETGLEGALRESGEEAGVPRDAVRPRCLSVLDRKVWSYLTVLADVVRPFEPRISDAESLELRWVPLDDVAGFDLHPGFKRSWPAMRQLLQIRPVLVVDCSSVTDPGLVDAVEQRGVGAAQLGLPGTAWFPEVVRVGDRREAVARALSLAETSPYVTMVGDDEVFTGELVGAGARVRTGDWLAEIVAEREAGTGI</sequence>
<dbReference type="Gene3D" id="3.90.79.10">
    <property type="entry name" value="Nucleoside Triphosphate Pyrophosphohydrolase"/>
    <property type="match status" value="1"/>
</dbReference>
<dbReference type="Pfam" id="PF00293">
    <property type="entry name" value="NUDIX"/>
    <property type="match status" value="1"/>
</dbReference>
<dbReference type="EMBL" id="CP025570">
    <property type="protein sequence ID" value="AZZ39444.1"/>
    <property type="molecule type" value="Genomic_DNA"/>
</dbReference>
<name>A0A3T0RZB9_9ACTN</name>
<dbReference type="Proteomes" id="UP000285875">
    <property type="component" value="Chromosome"/>
</dbReference>
<feature type="compositionally biased region" description="Basic and acidic residues" evidence="3">
    <location>
        <begin position="74"/>
        <end position="92"/>
    </location>
</feature>
<evidence type="ECO:0000313" key="6">
    <source>
        <dbReference type="Proteomes" id="UP000285875"/>
    </source>
</evidence>
<evidence type="ECO:0000259" key="4">
    <source>
        <dbReference type="PROSITE" id="PS51462"/>
    </source>
</evidence>
<evidence type="ECO:0000256" key="3">
    <source>
        <dbReference type="SAM" id="MobiDB-lite"/>
    </source>
</evidence>
<protein>
    <submittedName>
        <fullName evidence="5">NUDIX domain-containing protein</fullName>
    </submittedName>
</protein>
<proteinExistence type="predicted"/>
<dbReference type="KEGG" id="aji:C0Z10_06435"/>
<dbReference type="InterPro" id="IPR015797">
    <property type="entry name" value="NUDIX_hydrolase-like_dom_sf"/>
</dbReference>
<evidence type="ECO:0000256" key="2">
    <source>
        <dbReference type="ARBA" id="ARBA00022801"/>
    </source>
</evidence>
<dbReference type="AlphaFoldDB" id="A0A3T0RZB9"/>
<dbReference type="PROSITE" id="PS51462">
    <property type="entry name" value="NUDIX"/>
    <property type="match status" value="1"/>
</dbReference>
<evidence type="ECO:0000256" key="1">
    <source>
        <dbReference type="ARBA" id="ARBA00001946"/>
    </source>
</evidence>
<feature type="region of interest" description="Disordered" evidence="3">
    <location>
        <begin position="1"/>
        <end position="21"/>
    </location>
</feature>
<feature type="compositionally biased region" description="Pro residues" evidence="3">
    <location>
        <begin position="1"/>
        <end position="11"/>
    </location>
</feature>
<accession>A0A3T0RZB9</accession>
<evidence type="ECO:0000313" key="5">
    <source>
        <dbReference type="EMBL" id="AZZ39444.1"/>
    </source>
</evidence>
<dbReference type="PANTHER" id="PTHR43046:SF2">
    <property type="entry name" value="8-OXO-DGTP DIPHOSPHATASE-RELATED"/>
    <property type="match status" value="1"/>
</dbReference>
<dbReference type="RefSeq" id="WP_097798838.1">
    <property type="nucleotide sequence ID" value="NZ_CP025570.1"/>
</dbReference>
<dbReference type="PROSITE" id="PS00893">
    <property type="entry name" value="NUDIX_BOX"/>
    <property type="match status" value="1"/>
</dbReference>
<gene>
    <name evidence="5" type="ORF">C0Z10_06435</name>
</gene>
<organism evidence="5 6">
    <name type="scientific">Acidipropionibacterium jensenii</name>
    <dbReference type="NCBI Taxonomy" id="1749"/>
    <lineage>
        <taxon>Bacteria</taxon>
        <taxon>Bacillati</taxon>
        <taxon>Actinomycetota</taxon>
        <taxon>Actinomycetes</taxon>
        <taxon>Propionibacteriales</taxon>
        <taxon>Propionibacteriaceae</taxon>
        <taxon>Acidipropionibacterium</taxon>
    </lineage>
</organism>
<comment type="cofactor">
    <cofactor evidence="1">
        <name>Mg(2+)</name>
        <dbReference type="ChEBI" id="CHEBI:18420"/>
    </cofactor>
</comment>
<dbReference type="InterPro" id="IPR000086">
    <property type="entry name" value="NUDIX_hydrolase_dom"/>
</dbReference>
<dbReference type="GO" id="GO:0016787">
    <property type="term" value="F:hydrolase activity"/>
    <property type="evidence" value="ECO:0007669"/>
    <property type="project" value="UniProtKB-KW"/>
</dbReference>
<feature type="region of interest" description="Disordered" evidence="3">
    <location>
        <begin position="70"/>
        <end position="92"/>
    </location>
</feature>
<dbReference type="SUPFAM" id="SSF55811">
    <property type="entry name" value="Nudix"/>
    <property type="match status" value="1"/>
</dbReference>
<feature type="domain" description="Nudix hydrolase" evidence="4">
    <location>
        <begin position="35"/>
        <end position="162"/>
    </location>
</feature>
<keyword evidence="2" id="KW-0378">Hydrolase</keyword>
<dbReference type="PANTHER" id="PTHR43046">
    <property type="entry name" value="GDP-MANNOSE MANNOSYL HYDROLASE"/>
    <property type="match status" value="1"/>
</dbReference>